<organism evidence="2 3">
    <name type="scientific">Neolecta irregularis (strain DAH-3)</name>
    <dbReference type="NCBI Taxonomy" id="1198029"/>
    <lineage>
        <taxon>Eukaryota</taxon>
        <taxon>Fungi</taxon>
        <taxon>Dikarya</taxon>
        <taxon>Ascomycota</taxon>
        <taxon>Taphrinomycotina</taxon>
        <taxon>Neolectales</taxon>
        <taxon>Neolectaceae</taxon>
        <taxon>Neolecta</taxon>
    </lineage>
</organism>
<gene>
    <name evidence="2" type="ORF">NEOLI_003293</name>
</gene>
<dbReference type="Proteomes" id="UP000186594">
    <property type="component" value="Unassembled WGS sequence"/>
</dbReference>
<comment type="caution">
    <text evidence="2">The sequence shown here is derived from an EMBL/GenBank/DDBJ whole genome shotgun (WGS) entry which is preliminary data.</text>
</comment>
<evidence type="ECO:0000313" key="2">
    <source>
        <dbReference type="EMBL" id="OLL25332.1"/>
    </source>
</evidence>
<dbReference type="AlphaFoldDB" id="A0A1U7LS07"/>
<keyword evidence="3" id="KW-1185">Reference proteome</keyword>
<feature type="compositionally biased region" description="Acidic residues" evidence="1">
    <location>
        <begin position="11"/>
        <end position="23"/>
    </location>
</feature>
<evidence type="ECO:0000313" key="3">
    <source>
        <dbReference type="Proteomes" id="UP000186594"/>
    </source>
</evidence>
<dbReference type="EMBL" id="LXFE01000431">
    <property type="protein sequence ID" value="OLL25332.1"/>
    <property type="molecule type" value="Genomic_DNA"/>
</dbReference>
<accession>A0A1U7LS07</accession>
<feature type="region of interest" description="Disordered" evidence="1">
    <location>
        <begin position="1"/>
        <end position="71"/>
    </location>
</feature>
<name>A0A1U7LS07_NEOID</name>
<proteinExistence type="predicted"/>
<protein>
    <submittedName>
        <fullName evidence="2">Uncharacterized protein</fullName>
    </submittedName>
</protein>
<feature type="compositionally biased region" description="Polar residues" evidence="1">
    <location>
        <begin position="43"/>
        <end position="53"/>
    </location>
</feature>
<sequence>MRKVLGMGADWDTESVESTDSEELEIRNMSRMNMGKRGRMKGNENNSRLNTGEKTLAQRQAAKKYFSSHKT</sequence>
<evidence type="ECO:0000256" key="1">
    <source>
        <dbReference type="SAM" id="MobiDB-lite"/>
    </source>
</evidence>
<reference evidence="2 3" key="1">
    <citation type="submission" date="2016-04" db="EMBL/GenBank/DDBJ databases">
        <title>Evolutionary innovation and constraint leading to complex multicellularity in the Ascomycota.</title>
        <authorList>
            <person name="Cisse O."/>
            <person name="Nguyen A."/>
            <person name="Hewitt D.A."/>
            <person name="Jedd G."/>
            <person name="Stajich J.E."/>
        </authorList>
    </citation>
    <scope>NUCLEOTIDE SEQUENCE [LARGE SCALE GENOMIC DNA]</scope>
    <source>
        <strain evidence="2 3">DAH-3</strain>
    </source>
</reference>